<feature type="transmembrane region" description="Helical" evidence="1">
    <location>
        <begin position="6"/>
        <end position="31"/>
    </location>
</feature>
<evidence type="ECO:0000256" key="1">
    <source>
        <dbReference type="SAM" id="Phobius"/>
    </source>
</evidence>
<evidence type="ECO:0000313" key="3">
    <source>
        <dbReference type="Proteomes" id="UP000305836"/>
    </source>
</evidence>
<keyword evidence="3" id="KW-1185">Reference proteome</keyword>
<protein>
    <submittedName>
        <fullName evidence="2">Uncharacterized protein</fullName>
    </submittedName>
</protein>
<proteinExistence type="predicted"/>
<gene>
    <name evidence="2" type="ORF">FDA38_17505</name>
</gene>
<organism evidence="2 3">
    <name type="scientific">Kribbella jiaozuonensis</name>
    <dbReference type="NCBI Taxonomy" id="2575441"/>
    <lineage>
        <taxon>Bacteria</taxon>
        <taxon>Bacillati</taxon>
        <taxon>Actinomycetota</taxon>
        <taxon>Actinomycetes</taxon>
        <taxon>Propionibacteriales</taxon>
        <taxon>Kribbellaceae</taxon>
        <taxon>Kribbella</taxon>
    </lineage>
</organism>
<dbReference type="Proteomes" id="UP000305836">
    <property type="component" value="Unassembled WGS sequence"/>
</dbReference>
<sequence>MDTGVQTALIGAGAGLLSGGIASLVAPWVTWQLERRRQLHKDRLAMLAEWREGLREAESNSPQMDRLRSFLTTPWYKTLRPHLNPSLRDDLELTPILAGSIGTPVIKYRQDVAVLLNDEIDRIAKEWDMA</sequence>
<dbReference type="OrthoDB" id="4763954at2"/>
<dbReference type="AlphaFoldDB" id="A0A4U3LWE1"/>
<evidence type="ECO:0000313" key="2">
    <source>
        <dbReference type="EMBL" id="TKK80132.1"/>
    </source>
</evidence>
<name>A0A4U3LWE1_9ACTN</name>
<comment type="caution">
    <text evidence="2">The sequence shown here is derived from an EMBL/GenBank/DDBJ whole genome shotgun (WGS) entry which is preliminary data.</text>
</comment>
<dbReference type="EMBL" id="SZPZ01000002">
    <property type="protein sequence ID" value="TKK80132.1"/>
    <property type="molecule type" value="Genomic_DNA"/>
</dbReference>
<dbReference type="RefSeq" id="WP_137255072.1">
    <property type="nucleotide sequence ID" value="NZ_JBHSPQ010000001.1"/>
</dbReference>
<accession>A0A4U3LWE1</accession>
<reference evidence="2 3" key="1">
    <citation type="submission" date="2019-04" db="EMBL/GenBank/DDBJ databases">
        <title>Kribbella sp. NEAU-THZ 27 nov., a novel actinomycete isolated from soil.</title>
        <authorList>
            <person name="Duan L."/>
        </authorList>
    </citation>
    <scope>NUCLEOTIDE SEQUENCE [LARGE SCALE GENOMIC DNA]</scope>
    <source>
        <strain evidence="3">NEAU-THZ27</strain>
    </source>
</reference>
<keyword evidence="1" id="KW-0472">Membrane</keyword>
<keyword evidence="1" id="KW-0812">Transmembrane</keyword>
<keyword evidence="1" id="KW-1133">Transmembrane helix</keyword>